<dbReference type="Proteomes" id="UP001600888">
    <property type="component" value="Unassembled WGS sequence"/>
</dbReference>
<dbReference type="SMART" id="SM00198">
    <property type="entry name" value="SCP"/>
    <property type="match status" value="1"/>
</dbReference>
<reference evidence="4 5" key="1">
    <citation type="submission" date="2024-03" db="EMBL/GenBank/DDBJ databases">
        <title>A high-quality draft genome sequence of Diaporthe vaccinii, a causative agent of upright dieback and viscid rot disease in cranberry plants.</title>
        <authorList>
            <person name="Sarrasin M."/>
            <person name="Lang B.F."/>
            <person name="Burger G."/>
        </authorList>
    </citation>
    <scope>NUCLEOTIDE SEQUENCE [LARGE SCALE GENOMIC DNA]</scope>
    <source>
        <strain evidence="4 5">IS7</strain>
    </source>
</reference>
<evidence type="ECO:0000313" key="4">
    <source>
        <dbReference type="EMBL" id="KAL2286138.1"/>
    </source>
</evidence>
<dbReference type="InterPro" id="IPR035940">
    <property type="entry name" value="CAP_sf"/>
</dbReference>
<feature type="signal peptide" evidence="2">
    <location>
        <begin position="1"/>
        <end position="20"/>
    </location>
</feature>
<dbReference type="SUPFAM" id="SSF55797">
    <property type="entry name" value="PR-1-like"/>
    <property type="match status" value="1"/>
</dbReference>
<dbReference type="Pfam" id="PF00188">
    <property type="entry name" value="CAP"/>
    <property type="match status" value="1"/>
</dbReference>
<dbReference type="EMBL" id="JBAWTH010000026">
    <property type="protein sequence ID" value="KAL2286138.1"/>
    <property type="molecule type" value="Genomic_DNA"/>
</dbReference>
<dbReference type="CDD" id="cd05382">
    <property type="entry name" value="CAP_GAPR1-like"/>
    <property type="match status" value="1"/>
</dbReference>
<sequence length="244" mass="24831">MQFSTRSALAALLMATDALACGKGYHHRPRPTTLQTSTLIATPVPSSTPIAEAPAVPTILPTVIESSSSASSSVVIEPSTTSSSSSAASTPTTPATSGLTTDEQAALDSQNSARSAVGAAALTWDAGLASDALEWAQHLASSGSAGTLTHSTTTSEGENLYWQSNSDSPYANAANAWVGEKDLYNGEAITGSGNFEEYGHYTQIIWASTSKVGMAVASDGSGGYYVVARYDPAGNVIGETPSSG</sequence>
<feature type="domain" description="SCP" evidence="3">
    <location>
        <begin position="101"/>
        <end position="238"/>
    </location>
</feature>
<gene>
    <name evidence="4" type="ORF">FJTKL_07352</name>
</gene>
<feature type="compositionally biased region" description="Low complexity" evidence="1">
    <location>
        <begin position="70"/>
        <end position="97"/>
    </location>
</feature>
<dbReference type="Gene3D" id="3.40.33.10">
    <property type="entry name" value="CAP"/>
    <property type="match status" value="1"/>
</dbReference>
<feature type="region of interest" description="Disordered" evidence="1">
    <location>
        <begin position="70"/>
        <end position="111"/>
    </location>
</feature>
<evidence type="ECO:0000256" key="1">
    <source>
        <dbReference type="SAM" id="MobiDB-lite"/>
    </source>
</evidence>
<keyword evidence="2" id="KW-0732">Signal</keyword>
<organism evidence="4 5">
    <name type="scientific">Diaporthe vaccinii</name>
    <dbReference type="NCBI Taxonomy" id="105482"/>
    <lineage>
        <taxon>Eukaryota</taxon>
        <taxon>Fungi</taxon>
        <taxon>Dikarya</taxon>
        <taxon>Ascomycota</taxon>
        <taxon>Pezizomycotina</taxon>
        <taxon>Sordariomycetes</taxon>
        <taxon>Sordariomycetidae</taxon>
        <taxon>Diaporthales</taxon>
        <taxon>Diaporthaceae</taxon>
        <taxon>Diaporthe</taxon>
        <taxon>Diaporthe eres species complex</taxon>
    </lineage>
</organism>
<proteinExistence type="predicted"/>
<keyword evidence="5" id="KW-1185">Reference proteome</keyword>
<dbReference type="InterPro" id="IPR034113">
    <property type="entry name" value="SCP_GAPR1-like"/>
</dbReference>
<dbReference type="InterPro" id="IPR018244">
    <property type="entry name" value="Allrgn_V5/Tpx1_CS"/>
</dbReference>
<dbReference type="PRINTS" id="PR00837">
    <property type="entry name" value="V5TPXLIKE"/>
</dbReference>
<protein>
    <recommendedName>
        <fullName evidence="3">SCP domain-containing protein</fullName>
    </recommendedName>
</protein>
<accession>A0ABR4EUN0</accession>
<feature type="chain" id="PRO_5046577797" description="SCP domain-containing protein" evidence="2">
    <location>
        <begin position="21"/>
        <end position="244"/>
    </location>
</feature>
<evidence type="ECO:0000259" key="3">
    <source>
        <dbReference type="SMART" id="SM00198"/>
    </source>
</evidence>
<feature type="compositionally biased region" description="Polar residues" evidence="1">
    <location>
        <begin position="98"/>
        <end position="111"/>
    </location>
</feature>
<evidence type="ECO:0000256" key="2">
    <source>
        <dbReference type="SAM" id="SignalP"/>
    </source>
</evidence>
<dbReference type="PANTHER" id="PTHR10334">
    <property type="entry name" value="CYSTEINE-RICH SECRETORY PROTEIN-RELATED"/>
    <property type="match status" value="1"/>
</dbReference>
<comment type="caution">
    <text evidence="4">The sequence shown here is derived from an EMBL/GenBank/DDBJ whole genome shotgun (WGS) entry which is preliminary data.</text>
</comment>
<evidence type="ECO:0000313" key="5">
    <source>
        <dbReference type="Proteomes" id="UP001600888"/>
    </source>
</evidence>
<name>A0ABR4EUN0_9PEZI</name>
<dbReference type="InterPro" id="IPR001283">
    <property type="entry name" value="CRISP-related"/>
</dbReference>
<dbReference type="InterPro" id="IPR014044">
    <property type="entry name" value="CAP_dom"/>
</dbReference>
<dbReference type="PROSITE" id="PS01009">
    <property type="entry name" value="CRISP_1"/>
    <property type="match status" value="1"/>
</dbReference>